<evidence type="ECO:0000313" key="3">
    <source>
        <dbReference type="Proteomes" id="UP001217089"/>
    </source>
</evidence>
<dbReference type="InterPro" id="IPR050111">
    <property type="entry name" value="C-type_lectin/snaclec_domain"/>
</dbReference>
<gene>
    <name evidence="2" type="ORF">KUTeg_001751</name>
</gene>
<dbReference type="InterPro" id="IPR016186">
    <property type="entry name" value="C-type_lectin-like/link_sf"/>
</dbReference>
<evidence type="ECO:0000313" key="2">
    <source>
        <dbReference type="EMBL" id="KAJ8320164.1"/>
    </source>
</evidence>
<protein>
    <recommendedName>
        <fullName evidence="1">C-type lectin domain-containing protein</fullName>
    </recommendedName>
</protein>
<dbReference type="InterPro" id="IPR001304">
    <property type="entry name" value="C-type_lectin-like"/>
</dbReference>
<evidence type="ECO:0000259" key="1">
    <source>
        <dbReference type="PROSITE" id="PS50041"/>
    </source>
</evidence>
<dbReference type="InterPro" id="IPR016187">
    <property type="entry name" value="CTDL_fold"/>
</dbReference>
<keyword evidence="3" id="KW-1185">Reference proteome</keyword>
<dbReference type="PROSITE" id="PS50041">
    <property type="entry name" value="C_TYPE_LECTIN_2"/>
    <property type="match status" value="1"/>
</dbReference>
<dbReference type="EMBL" id="JARBDR010000141">
    <property type="protein sequence ID" value="KAJ8320164.1"/>
    <property type="molecule type" value="Genomic_DNA"/>
</dbReference>
<feature type="domain" description="C-type lectin" evidence="1">
    <location>
        <begin position="10"/>
        <end position="123"/>
    </location>
</feature>
<dbReference type="Gene3D" id="3.10.100.10">
    <property type="entry name" value="Mannose-Binding Protein A, subunit A"/>
    <property type="match status" value="1"/>
</dbReference>
<dbReference type="PANTHER" id="PTHR22803">
    <property type="entry name" value="MANNOSE, PHOSPHOLIPASE, LECTIN RECEPTOR RELATED"/>
    <property type="match status" value="1"/>
</dbReference>
<dbReference type="Proteomes" id="UP001217089">
    <property type="component" value="Unassembled WGS sequence"/>
</dbReference>
<name>A0ABQ9FSC2_TEGGR</name>
<organism evidence="2 3">
    <name type="scientific">Tegillarca granosa</name>
    <name type="common">Malaysian cockle</name>
    <name type="synonym">Anadara granosa</name>
    <dbReference type="NCBI Taxonomy" id="220873"/>
    <lineage>
        <taxon>Eukaryota</taxon>
        <taxon>Metazoa</taxon>
        <taxon>Spiralia</taxon>
        <taxon>Lophotrochozoa</taxon>
        <taxon>Mollusca</taxon>
        <taxon>Bivalvia</taxon>
        <taxon>Autobranchia</taxon>
        <taxon>Pteriomorphia</taxon>
        <taxon>Arcoida</taxon>
        <taxon>Arcoidea</taxon>
        <taxon>Arcidae</taxon>
        <taxon>Tegillarca</taxon>
    </lineage>
</organism>
<comment type="caution">
    <text evidence="2">The sequence shown here is derived from an EMBL/GenBank/DDBJ whole genome shotgun (WGS) entry which is preliminary data.</text>
</comment>
<dbReference type="SUPFAM" id="SSF56436">
    <property type="entry name" value="C-type lectin-like"/>
    <property type="match status" value="1"/>
</dbReference>
<dbReference type="SMART" id="SM00034">
    <property type="entry name" value="CLECT"/>
    <property type="match status" value="1"/>
</dbReference>
<proteinExistence type="predicted"/>
<accession>A0ABQ9FSC2</accession>
<sequence length="160" mass="18627">MPSDTVKRTYNGKCLEFVLQEGGRDWDLAEANCVKRGGHLVTIQDIAEQNFILSTLRTLHFSGKGVWIGLTDYGHESRFTWSSGERLTFTHWEVGQPGSGHEYEDCVLLKYPTGYWSDELCREFVFSGEYDEWICEYIANSQRKLINWEYTPDQHNLENM</sequence>
<dbReference type="CDD" id="cd00037">
    <property type="entry name" value="CLECT"/>
    <property type="match status" value="1"/>
</dbReference>
<dbReference type="Pfam" id="PF00059">
    <property type="entry name" value="Lectin_C"/>
    <property type="match status" value="1"/>
</dbReference>
<reference evidence="2 3" key="1">
    <citation type="submission" date="2022-12" db="EMBL/GenBank/DDBJ databases">
        <title>Chromosome-level genome of Tegillarca granosa.</title>
        <authorList>
            <person name="Kim J."/>
        </authorList>
    </citation>
    <scope>NUCLEOTIDE SEQUENCE [LARGE SCALE GENOMIC DNA]</scope>
    <source>
        <strain evidence="2">Teg-2019</strain>
        <tissue evidence="2">Adductor muscle</tissue>
    </source>
</reference>